<dbReference type="PROSITE" id="PS50304">
    <property type="entry name" value="TUDOR"/>
    <property type="match status" value="1"/>
</dbReference>
<evidence type="ECO:0000256" key="1">
    <source>
        <dbReference type="SAM" id="MobiDB-lite"/>
    </source>
</evidence>
<gene>
    <name evidence="3" type="ORF">BU23DRAFT_593549</name>
</gene>
<feature type="region of interest" description="Disordered" evidence="1">
    <location>
        <begin position="169"/>
        <end position="218"/>
    </location>
</feature>
<dbReference type="AlphaFoldDB" id="A0A6A5US25"/>
<proteinExistence type="predicted"/>
<keyword evidence="4" id="KW-1185">Reference proteome</keyword>
<dbReference type="InterPro" id="IPR002999">
    <property type="entry name" value="Tudor"/>
</dbReference>
<reference evidence="3" key="1">
    <citation type="journal article" date="2020" name="Stud. Mycol.">
        <title>101 Dothideomycetes genomes: a test case for predicting lifestyles and emergence of pathogens.</title>
        <authorList>
            <person name="Haridas S."/>
            <person name="Albert R."/>
            <person name="Binder M."/>
            <person name="Bloem J."/>
            <person name="Labutti K."/>
            <person name="Salamov A."/>
            <person name="Andreopoulos B."/>
            <person name="Baker S."/>
            <person name="Barry K."/>
            <person name="Bills G."/>
            <person name="Bluhm B."/>
            <person name="Cannon C."/>
            <person name="Castanera R."/>
            <person name="Culley D."/>
            <person name="Daum C."/>
            <person name="Ezra D."/>
            <person name="Gonzalez J."/>
            <person name="Henrissat B."/>
            <person name="Kuo A."/>
            <person name="Liang C."/>
            <person name="Lipzen A."/>
            <person name="Lutzoni F."/>
            <person name="Magnuson J."/>
            <person name="Mondo S."/>
            <person name="Nolan M."/>
            <person name="Ohm R."/>
            <person name="Pangilinan J."/>
            <person name="Park H.-J."/>
            <person name="Ramirez L."/>
            <person name="Alfaro M."/>
            <person name="Sun H."/>
            <person name="Tritt A."/>
            <person name="Yoshinaga Y."/>
            <person name="Zwiers L.-H."/>
            <person name="Turgeon B."/>
            <person name="Goodwin S."/>
            <person name="Spatafora J."/>
            <person name="Crous P."/>
            <person name="Grigoriev I."/>
        </authorList>
    </citation>
    <scope>NUCLEOTIDE SEQUENCE</scope>
    <source>
        <strain evidence="3">CBS 107.79</strain>
    </source>
</reference>
<dbReference type="EMBL" id="ML976757">
    <property type="protein sequence ID" value="KAF1965706.1"/>
    <property type="molecule type" value="Genomic_DNA"/>
</dbReference>
<evidence type="ECO:0000313" key="4">
    <source>
        <dbReference type="Proteomes" id="UP000800036"/>
    </source>
</evidence>
<feature type="region of interest" description="Disordered" evidence="1">
    <location>
        <begin position="249"/>
        <end position="301"/>
    </location>
</feature>
<dbReference type="Gene3D" id="2.30.30.140">
    <property type="match status" value="1"/>
</dbReference>
<name>A0A6A5US25_9PLEO</name>
<feature type="compositionally biased region" description="Low complexity" evidence="1">
    <location>
        <begin position="205"/>
        <end position="216"/>
    </location>
</feature>
<protein>
    <recommendedName>
        <fullName evidence="2">Tudor domain-containing protein</fullName>
    </recommendedName>
</protein>
<dbReference type="SMART" id="SM00333">
    <property type="entry name" value="TUDOR"/>
    <property type="match status" value="1"/>
</dbReference>
<dbReference type="SUPFAM" id="SSF63748">
    <property type="entry name" value="Tudor/PWWP/MBT"/>
    <property type="match status" value="1"/>
</dbReference>
<organism evidence="3 4">
    <name type="scientific">Bimuria novae-zelandiae CBS 107.79</name>
    <dbReference type="NCBI Taxonomy" id="1447943"/>
    <lineage>
        <taxon>Eukaryota</taxon>
        <taxon>Fungi</taxon>
        <taxon>Dikarya</taxon>
        <taxon>Ascomycota</taxon>
        <taxon>Pezizomycotina</taxon>
        <taxon>Dothideomycetes</taxon>
        <taxon>Pleosporomycetidae</taxon>
        <taxon>Pleosporales</taxon>
        <taxon>Massarineae</taxon>
        <taxon>Didymosphaeriaceae</taxon>
        <taxon>Bimuria</taxon>
    </lineage>
</organism>
<dbReference type="Proteomes" id="UP000800036">
    <property type="component" value="Unassembled WGS sequence"/>
</dbReference>
<dbReference type="InterPro" id="IPR014002">
    <property type="entry name" value="Agenet_dom_plant"/>
</dbReference>
<feature type="domain" description="Tudor" evidence="2">
    <location>
        <begin position="114"/>
        <end position="175"/>
    </location>
</feature>
<evidence type="ECO:0000313" key="3">
    <source>
        <dbReference type="EMBL" id="KAF1965706.1"/>
    </source>
</evidence>
<accession>A0A6A5US25</accession>
<dbReference type="OrthoDB" id="79171at2759"/>
<feature type="compositionally biased region" description="Pro residues" evidence="1">
    <location>
        <begin position="178"/>
        <end position="187"/>
    </location>
</feature>
<dbReference type="SMART" id="SM00743">
    <property type="entry name" value="Agenet"/>
    <property type="match status" value="1"/>
</dbReference>
<feature type="compositionally biased region" description="Polar residues" evidence="1">
    <location>
        <begin position="261"/>
        <end position="270"/>
    </location>
</feature>
<sequence>MAQDLQKLKNDIWYAKQALEKEESTYNEWVAQHKQIQAILEADPHNEDILAMRTEIEESMVQEEARVAPLRENLQALEAQLPNGSGAAERKYDPEQHPVLKKTLEKAEPAKAVVFNTGDIVEARYRDGGWYKAKIVTILGSASAPKYKIKYTEYDEDDTLDRDALRPIQNKRKRDPEPAPAPAPAAPAPVTSTPHVISGPASVNPKAQAPKQAAAPAEHHLGRIERKIPNKKVLEAKVSNWKNWNSKGVGKKISQKDSMFRTGTNVNSRVGFTGSGGGMTTTSKRVRYDNKAAAEADRERD</sequence>
<evidence type="ECO:0000259" key="2">
    <source>
        <dbReference type="PROSITE" id="PS50304"/>
    </source>
</evidence>
<feature type="compositionally biased region" description="Basic and acidic residues" evidence="1">
    <location>
        <begin position="286"/>
        <end position="301"/>
    </location>
</feature>